<proteinExistence type="predicted"/>
<keyword evidence="5" id="KW-1185">Reference proteome</keyword>
<organism evidence="4 5">
    <name type="scientific">Amnibacterium flavum</name>
    <dbReference type="NCBI Taxonomy" id="2173173"/>
    <lineage>
        <taxon>Bacteria</taxon>
        <taxon>Bacillati</taxon>
        <taxon>Actinomycetota</taxon>
        <taxon>Actinomycetes</taxon>
        <taxon>Micrococcales</taxon>
        <taxon>Microbacteriaceae</taxon>
        <taxon>Amnibacterium</taxon>
    </lineage>
</organism>
<keyword evidence="1" id="KW-0238">DNA-binding</keyword>
<dbReference type="GO" id="GO:0003700">
    <property type="term" value="F:DNA-binding transcription factor activity"/>
    <property type="evidence" value="ECO:0007669"/>
    <property type="project" value="TreeGrafter"/>
</dbReference>
<dbReference type="GO" id="GO:0005829">
    <property type="term" value="C:cytosol"/>
    <property type="evidence" value="ECO:0007669"/>
    <property type="project" value="TreeGrafter"/>
</dbReference>
<evidence type="ECO:0000313" key="5">
    <source>
        <dbReference type="Proteomes" id="UP000244893"/>
    </source>
</evidence>
<evidence type="ECO:0000259" key="3">
    <source>
        <dbReference type="PROSITE" id="PS50943"/>
    </source>
</evidence>
<dbReference type="AlphaFoldDB" id="A0A2V1HTV6"/>
<dbReference type="InterPro" id="IPR001387">
    <property type="entry name" value="Cro/C1-type_HTH"/>
</dbReference>
<accession>A0A2V1HTV6</accession>
<dbReference type="SUPFAM" id="SSF47413">
    <property type="entry name" value="lambda repressor-like DNA-binding domains"/>
    <property type="match status" value="1"/>
</dbReference>
<dbReference type="PROSITE" id="PS50943">
    <property type="entry name" value="HTH_CROC1"/>
    <property type="match status" value="1"/>
</dbReference>
<dbReference type="Pfam" id="PF13560">
    <property type="entry name" value="HTH_31"/>
    <property type="match status" value="1"/>
</dbReference>
<dbReference type="PANTHER" id="PTHR46797:SF1">
    <property type="entry name" value="METHYLPHOSPHONATE SYNTHASE"/>
    <property type="match status" value="1"/>
</dbReference>
<dbReference type="SMART" id="SM00530">
    <property type="entry name" value="HTH_XRE"/>
    <property type="match status" value="1"/>
</dbReference>
<gene>
    <name evidence="4" type="ORF">DDQ50_04535</name>
</gene>
<dbReference type="EMBL" id="QEOP01000001">
    <property type="protein sequence ID" value="PVZ95751.1"/>
    <property type="molecule type" value="Genomic_DNA"/>
</dbReference>
<evidence type="ECO:0000256" key="1">
    <source>
        <dbReference type="ARBA" id="ARBA00023125"/>
    </source>
</evidence>
<feature type="region of interest" description="Disordered" evidence="2">
    <location>
        <begin position="1"/>
        <end position="23"/>
    </location>
</feature>
<feature type="domain" description="HTH cro/C1-type" evidence="3">
    <location>
        <begin position="34"/>
        <end position="88"/>
    </location>
</feature>
<evidence type="ECO:0000256" key="2">
    <source>
        <dbReference type="SAM" id="MobiDB-lite"/>
    </source>
</evidence>
<sequence>MSEARRDGRAARRTETPQPERTERLWRDVVGEQLRETRRARGETLQTVAKRASVSMQYLSEVERGSKEPSSEILAAIGASLELTLLDLTVGAAGRLQAPPSDRRDNVVLAA</sequence>
<dbReference type="CDD" id="cd00093">
    <property type="entry name" value="HTH_XRE"/>
    <property type="match status" value="1"/>
</dbReference>
<protein>
    <submittedName>
        <fullName evidence="4">XRE family transcriptional regulator</fullName>
    </submittedName>
</protein>
<dbReference type="InterPro" id="IPR010982">
    <property type="entry name" value="Lambda_DNA-bd_dom_sf"/>
</dbReference>
<reference evidence="4 5" key="1">
    <citation type="submission" date="2018-05" db="EMBL/GenBank/DDBJ databases">
        <title>Amnibacterium sp. M8JJ-5, whole genome shotgun sequence.</title>
        <authorList>
            <person name="Tuo L."/>
        </authorList>
    </citation>
    <scope>NUCLEOTIDE SEQUENCE [LARGE SCALE GENOMIC DNA]</scope>
    <source>
        <strain evidence="4 5">M8JJ-5</strain>
    </source>
</reference>
<name>A0A2V1HTV6_9MICO</name>
<dbReference type="Gene3D" id="1.10.260.40">
    <property type="entry name" value="lambda repressor-like DNA-binding domains"/>
    <property type="match status" value="1"/>
</dbReference>
<dbReference type="RefSeq" id="WP_116755486.1">
    <property type="nucleotide sequence ID" value="NZ_JBHUEX010000001.1"/>
</dbReference>
<dbReference type="PANTHER" id="PTHR46797">
    <property type="entry name" value="HTH-TYPE TRANSCRIPTIONAL REGULATOR"/>
    <property type="match status" value="1"/>
</dbReference>
<comment type="caution">
    <text evidence="4">The sequence shown here is derived from an EMBL/GenBank/DDBJ whole genome shotgun (WGS) entry which is preliminary data.</text>
</comment>
<dbReference type="Proteomes" id="UP000244893">
    <property type="component" value="Unassembled WGS sequence"/>
</dbReference>
<evidence type="ECO:0000313" key="4">
    <source>
        <dbReference type="EMBL" id="PVZ95751.1"/>
    </source>
</evidence>
<dbReference type="GO" id="GO:0003677">
    <property type="term" value="F:DNA binding"/>
    <property type="evidence" value="ECO:0007669"/>
    <property type="project" value="UniProtKB-KW"/>
</dbReference>
<dbReference type="InterPro" id="IPR050807">
    <property type="entry name" value="TransReg_Diox_bact_type"/>
</dbReference>
<dbReference type="OrthoDB" id="3188736at2"/>